<feature type="region of interest" description="Disordered" evidence="1">
    <location>
        <begin position="91"/>
        <end position="121"/>
    </location>
</feature>
<comment type="caution">
    <text evidence="2">The sequence shown here is derived from an EMBL/GenBank/DDBJ whole genome shotgun (WGS) entry which is preliminary data.</text>
</comment>
<evidence type="ECO:0000313" key="2">
    <source>
        <dbReference type="EMBL" id="KAJ3993643.1"/>
    </source>
</evidence>
<reference evidence="2" key="1">
    <citation type="submission" date="2022-08" db="EMBL/GenBank/DDBJ databases">
        <authorList>
            <consortium name="DOE Joint Genome Institute"/>
            <person name="Min B."/>
            <person name="Riley R."/>
            <person name="Sierra-Patev S."/>
            <person name="Naranjo-Ortiz M."/>
            <person name="Looney B."/>
            <person name="Konkel Z."/>
            <person name="Slot J.C."/>
            <person name="Sakamoto Y."/>
            <person name="Steenwyk J.L."/>
            <person name="Rokas A."/>
            <person name="Carro J."/>
            <person name="Camarero S."/>
            <person name="Ferreira P."/>
            <person name="Molpeceres G."/>
            <person name="Ruiz-Duenas F.J."/>
            <person name="Serrano A."/>
            <person name="Henrissat B."/>
            <person name="Drula E."/>
            <person name="Hughes K.W."/>
            <person name="Mata J.L."/>
            <person name="Ishikawa N.K."/>
            <person name="Vargas-Isla R."/>
            <person name="Ushijima S."/>
            <person name="Smith C.A."/>
            <person name="Ahrendt S."/>
            <person name="Andreopoulos W."/>
            <person name="He G."/>
            <person name="Labutti K."/>
            <person name="Lipzen A."/>
            <person name="Ng V."/>
            <person name="Sandor L."/>
            <person name="Barry K."/>
            <person name="Martinez A.T."/>
            <person name="Xiao Y."/>
            <person name="Gibbons J.G."/>
            <person name="Terashima K."/>
            <person name="Hibbett D.S."/>
            <person name="Grigoriev I.V."/>
        </authorList>
    </citation>
    <scope>NUCLEOTIDE SEQUENCE</scope>
    <source>
        <strain evidence="2">TFB10827</strain>
    </source>
</reference>
<keyword evidence="3" id="KW-1185">Reference proteome</keyword>
<name>A0ABQ8Q4A0_9AGAR</name>
<evidence type="ECO:0000313" key="3">
    <source>
        <dbReference type="Proteomes" id="UP001163828"/>
    </source>
</evidence>
<sequence length="234" mass="26077">MALSSAVKSLTEAAFSKSKATTPAPVPLTPKKDIVDESKEDDLNSDTVQSLSSSFPSFASFKGQRAFEHDRQRAKRTEDYIRTQEVKAFRTLSKPTPALSERQKKDVSTRKDRPIGSSVLDDDETDLHSILEGVRNPIATKEPSAVQQNVEVKLVDLIKPGSIRKTRKNKDAEFELIPAVRPVIVLDELAFMHDTPPPRDLEQEWQHVYHSDSDDSETSVPTHSPTYANVVIGI</sequence>
<gene>
    <name evidence="2" type="ORF">F5050DRAFT_676864</name>
</gene>
<proteinExistence type="predicted"/>
<feature type="compositionally biased region" description="Basic and acidic residues" evidence="1">
    <location>
        <begin position="101"/>
        <end position="114"/>
    </location>
</feature>
<dbReference type="EMBL" id="MU790751">
    <property type="protein sequence ID" value="KAJ3993643.1"/>
    <property type="molecule type" value="Genomic_DNA"/>
</dbReference>
<dbReference type="Proteomes" id="UP001163828">
    <property type="component" value="Unassembled WGS sequence"/>
</dbReference>
<evidence type="ECO:0000256" key="1">
    <source>
        <dbReference type="SAM" id="MobiDB-lite"/>
    </source>
</evidence>
<feature type="region of interest" description="Disordered" evidence="1">
    <location>
        <begin position="1"/>
        <end position="54"/>
    </location>
</feature>
<protein>
    <submittedName>
        <fullName evidence="2">Uncharacterized protein</fullName>
    </submittedName>
</protein>
<organism evidence="2 3">
    <name type="scientific">Lentinula boryana</name>
    <dbReference type="NCBI Taxonomy" id="40481"/>
    <lineage>
        <taxon>Eukaryota</taxon>
        <taxon>Fungi</taxon>
        <taxon>Dikarya</taxon>
        <taxon>Basidiomycota</taxon>
        <taxon>Agaricomycotina</taxon>
        <taxon>Agaricomycetes</taxon>
        <taxon>Agaricomycetidae</taxon>
        <taxon>Agaricales</taxon>
        <taxon>Marasmiineae</taxon>
        <taxon>Omphalotaceae</taxon>
        <taxon>Lentinula</taxon>
    </lineage>
</organism>
<accession>A0ABQ8Q4A0</accession>